<dbReference type="GO" id="GO:0009094">
    <property type="term" value="P:L-phenylalanine biosynthetic process"/>
    <property type="evidence" value="ECO:0007669"/>
    <property type="project" value="UniProtKB-UniPathway"/>
</dbReference>
<dbReference type="OrthoDB" id="490158at2"/>
<dbReference type="STRING" id="1458985.BJP34_16215"/>
<proteinExistence type="predicted"/>
<dbReference type="GO" id="GO:0004664">
    <property type="term" value="F:prephenate dehydratase activity"/>
    <property type="evidence" value="ECO:0007669"/>
    <property type="project" value="InterPro"/>
</dbReference>
<evidence type="ECO:0000313" key="2">
    <source>
        <dbReference type="EMBL" id="AOX00781.1"/>
    </source>
</evidence>
<dbReference type="PROSITE" id="PS51171">
    <property type="entry name" value="PREPHENATE_DEHYDR_3"/>
    <property type="match status" value="1"/>
</dbReference>
<evidence type="ECO:0000313" key="3">
    <source>
        <dbReference type="Proteomes" id="UP000177870"/>
    </source>
</evidence>
<dbReference type="UniPathway" id="UPA00121">
    <property type="reaction ID" value="UER00345"/>
</dbReference>
<dbReference type="AlphaFoldDB" id="A0A1D8TSZ3"/>
<reference evidence="3" key="1">
    <citation type="submission" date="2016-10" db="EMBL/GenBank/DDBJ databases">
        <title>Comparative genomics uncovers the prolific and rare metabolic potential of the cyanobacterial genus Moorea.</title>
        <authorList>
            <person name="Leao T."/>
            <person name="Castelao G."/>
            <person name="Korobeynikov A."/>
            <person name="Monroe E.A."/>
            <person name="Podell S."/>
            <person name="Glukhov E."/>
            <person name="Allen E."/>
            <person name="Gerwick W.H."/>
            <person name="Gerwick L."/>
        </authorList>
    </citation>
    <scope>NUCLEOTIDE SEQUENCE [LARGE SCALE GENOMIC DNA]</scope>
    <source>
        <strain evidence="3">PAL-8-15-08-1</strain>
    </source>
</reference>
<dbReference type="Gene3D" id="3.40.190.10">
    <property type="entry name" value="Periplasmic binding protein-like II"/>
    <property type="match status" value="1"/>
</dbReference>
<protein>
    <submittedName>
        <fullName evidence="2">Bacilysin biosynthesis protein BacA</fullName>
    </submittedName>
</protein>
<evidence type="ECO:0000259" key="1">
    <source>
        <dbReference type="PROSITE" id="PS51171"/>
    </source>
</evidence>
<organism evidence="2 3">
    <name type="scientific">Moorena producens PAL-8-15-08-1</name>
    <dbReference type="NCBI Taxonomy" id="1458985"/>
    <lineage>
        <taxon>Bacteria</taxon>
        <taxon>Bacillati</taxon>
        <taxon>Cyanobacteriota</taxon>
        <taxon>Cyanophyceae</taxon>
        <taxon>Coleofasciculales</taxon>
        <taxon>Coleofasciculaceae</taxon>
        <taxon>Moorena</taxon>
    </lineage>
</organism>
<dbReference type="EMBL" id="CP017599">
    <property type="protein sequence ID" value="AOX00781.1"/>
    <property type="molecule type" value="Genomic_DNA"/>
</dbReference>
<feature type="domain" description="Prephenate dehydratase" evidence="1">
    <location>
        <begin position="19"/>
        <end position="198"/>
    </location>
</feature>
<dbReference type="InterPro" id="IPR001086">
    <property type="entry name" value="Preph_deHydtase"/>
</dbReference>
<sequence length="198" mass="22242">MLKFAIEFNYSLPTSKTLVVGTLGPAGTSSEEALEYVVEQLQLEELSITTKLFDNFSQLKEALVSEDVNLALVPHAYHNINDFYMEPSFELSFIFIYPTPSYGLAKKPINQFDINKCTILTHPAPLPLLSYLLPDYEQQKSIKVKLVDSTSVAAKEVSEGLAELAITNEKAAKKYGLEFIKTYGKIEMSWSIFKKKLS</sequence>
<gene>
    <name evidence="2" type="ORF">BJP34_16215</name>
</gene>
<name>A0A1D8TSZ3_9CYAN</name>
<accession>A0A1D8TSZ3</accession>
<dbReference type="SUPFAM" id="SSF53850">
    <property type="entry name" value="Periplasmic binding protein-like II"/>
    <property type="match status" value="1"/>
</dbReference>
<dbReference type="KEGG" id="mpro:BJP34_16215"/>
<dbReference type="Proteomes" id="UP000177870">
    <property type="component" value="Chromosome"/>
</dbReference>
<dbReference type="RefSeq" id="WP_070393234.1">
    <property type="nucleotide sequence ID" value="NZ_CP017599.1"/>
</dbReference>